<dbReference type="Proteomes" id="UP000187001">
    <property type="component" value="Unassembled WGS sequence"/>
</dbReference>
<protein>
    <recommendedName>
        <fullName evidence="3">Tail assembly chaperone</fullName>
    </recommendedName>
</protein>
<dbReference type="EMBL" id="MBER01000160">
    <property type="protein sequence ID" value="OMC35496.1"/>
    <property type="molecule type" value="Genomic_DNA"/>
</dbReference>
<comment type="caution">
    <text evidence="1">The sequence shown here is derived from an EMBL/GenBank/DDBJ whole genome shotgun (WGS) entry which is preliminary data.</text>
</comment>
<evidence type="ECO:0008006" key="3">
    <source>
        <dbReference type="Google" id="ProtNLM"/>
    </source>
</evidence>
<evidence type="ECO:0000313" key="2">
    <source>
        <dbReference type="Proteomes" id="UP000187001"/>
    </source>
</evidence>
<sequence>MPKDRSVIDEAKSRSVEAAKAQAAEYFGFAASESIVLTLEDGSTKTFEVPNPALFDDDQQERWNQLQFEIQQCDRLPDIVIPDHKLRHKVTYVDGEEVHVGDEITGGTVRVEESETFVPARTIRGQLITPYQRTGEDGKVELIKPGYDARVAIALWGEEGYAVFKANGGNSRLVGLIWNRMTREAAEREAADSKSDGSDRGVE</sequence>
<name>A0ABD6QFB3_MYCFO</name>
<evidence type="ECO:0000313" key="1">
    <source>
        <dbReference type="EMBL" id="OMC35496.1"/>
    </source>
</evidence>
<gene>
    <name evidence="1" type="ORF">A5742_12565</name>
</gene>
<dbReference type="RefSeq" id="WP_076207680.1">
    <property type="nucleotide sequence ID" value="NZ_MBER01000160.1"/>
</dbReference>
<organism evidence="1 2">
    <name type="scientific">Mycolicibacterium fortuitum</name>
    <name type="common">Mycobacterium fortuitum</name>
    <dbReference type="NCBI Taxonomy" id="1766"/>
    <lineage>
        <taxon>Bacteria</taxon>
        <taxon>Bacillati</taxon>
        <taxon>Actinomycetota</taxon>
        <taxon>Actinomycetes</taxon>
        <taxon>Mycobacteriales</taxon>
        <taxon>Mycobacteriaceae</taxon>
        <taxon>Mycolicibacterium</taxon>
    </lineage>
</organism>
<proteinExistence type="predicted"/>
<dbReference type="AlphaFoldDB" id="A0ABD6QFB3"/>
<accession>A0ABD6QFB3</accession>
<reference evidence="1 2" key="1">
    <citation type="submission" date="2016-07" db="EMBL/GenBank/DDBJ databases">
        <authorList>
            <person name="Sutton G."/>
            <person name="Brinkac L."/>
            <person name="Sanka R."/>
            <person name="Adams M."/>
            <person name="Lau E."/>
            <person name="Kumar A."/>
            <person name="Macaden R."/>
        </authorList>
    </citation>
    <scope>NUCLEOTIDE SEQUENCE [LARGE SCALE GENOMIC DNA]</scope>
    <source>
        <strain evidence="1 2">GA-0871</strain>
    </source>
</reference>